<evidence type="ECO:0000313" key="2">
    <source>
        <dbReference type="Proteomes" id="UP000615446"/>
    </source>
</evidence>
<reference evidence="1" key="1">
    <citation type="submission" date="2019-10" db="EMBL/GenBank/DDBJ databases">
        <title>Conservation and host-specific expression of non-tandemly repeated heterogenous ribosome RNA gene in arbuscular mycorrhizal fungi.</title>
        <authorList>
            <person name="Maeda T."/>
            <person name="Kobayashi Y."/>
            <person name="Nakagawa T."/>
            <person name="Ezawa T."/>
            <person name="Yamaguchi K."/>
            <person name="Bino T."/>
            <person name="Nishimoto Y."/>
            <person name="Shigenobu S."/>
            <person name="Kawaguchi M."/>
        </authorList>
    </citation>
    <scope>NUCLEOTIDE SEQUENCE</scope>
    <source>
        <strain evidence="1">HR1</strain>
    </source>
</reference>
<gene>
    <name evidence="1" type="ORF">RCL2_003043700</name>
</gene>
<organism evidence="1 2">
    <name type="scientific">Rhizophagus clarus</name>
    <dbReference type="NCBI Taxonomy" id="94130"/>
    <lineage>
        <taxon>Eukaryota</taxon>
        <taxon>Fungi</taxon>
        <taxon>Fungi incertae sedis</taxon>
        <taxon>Mucoromycota</taxon>
        <taxon>Glomeromycotina</taxon>
        <taxon>Glomeromycetes</taxon>
        <taxon>Glomerales</taxon>
        <taxon>Glomeraceae</taxon>
        <taxon>Rhizophagus</taxon>
    </lineage>
</organism>
<protein>
    <submittedName>
        <fullName evidence="1">BTB/POZ domain-containing protein</fullName>
    </submittedName>
</protein>
<comment type="caution">
    <text evidence="1">The sequence shown here is derived from an EMBL/GenBank/DDBJ whole genome shotgun (WGS) entry which is preliminary data.</text>
</comment>
<dbReference type="AlphaFoldDB" id="A0A8H3R5H5"/>
<proteinExistence type="predicted"/>
<dbReference type="OrthoDB" id="25620at2759"/>
<evidence type="ECO:0000313" key="1">
    <source>
        <dbReference type="EMBL" id="GET04137.1"/>
    </source>
</evidence>
<accession>A0A8H3R5H5</accession>
<sequence>MEGTIHRFTSAYKILPPRQSRCNIDSVIINQNHIVVFANWIHRRNTRGYISYRFNLLYRASRDVGGYNSLTWHSNTNIEWKSTYDSFIFSFTNKNNLDSARVG</sequence>
<dbReference type="EMBL" id="BLAL01000338">
    <property type="protein sequence ID" value="GET04137.1"/>
    <property type="molecule type" value="Genomic_DNA"/>
</dbReference>
<name>A0A8H3R5H5_9GLOM</name>
<dbReference type="Proteomes" id="UP000615446">
    <property type="component" value="Unassembled WGS sequence"/>
</dbReference>